<keyword evidence="2" id="KW-0460">Magnesium</keyword>
<reference evidence="3" key="1">
    <citation type="journal article" date="2023" name="Nat. Commun.">
        <title>Diploid and tetraploid genomes of Acorus and the evolution of monocots.</title>
        <authorList>
            <person name="Ma L."/>
            <person name="Liu K.W."/>
            <person name="Li Z."/>
            <person name="Hsiao Y.Y."/>
            <person name="Qi Y."/>
            <person name="Fu T."/>
            <person name="Tang G.D."/>
            <person name="Zhang D."/>
            <person name="Sun W.H."/>
            <person name="Liu D.K."/>
            <person name="Li Y."/>
            <person name="Chen G.Z."/>
            <person name="Liu X.D."/>
            <person name="Liao X.Y."/>
            <person name="Jiang Y.T."/>
            <person name="Yu X."/>
            <person name="Hao Y."/>
            <person name="Huang J."/>
            <person name="Zhao X.W."/>
            <person name="Ke S."/>
            <person name="Chen Y.Y."/>
            <person name="Wu W.L."/>
            <person name="Hsu J.L."/>
            <person name="Lin Y.F."/>
            <person name="Huang M.D."/>
            <person name="Li C.Y."/>
            <person name="Huang L."/>
            <person name="Wang Z.W."/>
            <person name="Zhao X."/>
            <person name="Zhong W.Y."/>
            <person name="Peng D.H."/>
            <person name="Ahmad S."/>
            <person name="Lan S."/>
            <person name="Zhang J.S."/>
            <person name="Tsai W.C."/>
            <person name="Van de Peer Y."/>
            <person name="Liu Z.J."/>
        </authorList>
    </citation>
    <scope>NUCLEOTIDE SEQUENCE</scope>
    <source>
        <strain evidence="3">SCP</strain>
    </source>
</reference>
<dbReference type="InterPro" id="IPR005299">
    <property type="entry name" value="MeTrfase_7"/>
</dbReference>
<evidence type="ECO:0000313" key="4">
    <source>
        <dbReference type="Proteomes" id="UP001179952"/>
    </source>
</evidence>
<keyword evidence="4" id="KW-1185">Reference proteome</keyword>
<dbReference type="Pfam" id="PF03492">
    <property type="entry name" value="Methyltransf_7"/>
    <property type="match status" value="1"/>
</dbReference>
<dbReference type="GO" id="GO:0008168">
    <property type="term" value="F:methyltransferase activity"/>
    <property type="evidence" value="ECO:0007669"/>
    <property type="project" value="InterPro"/>
</dbReference>
<protein>
    <submittedName>
        <fullName evidence="3">Jasmonate O-methyltransferase</fullName>
    </submittedName>
</protein>
<dbReference type="InterPro" id="IPR042086">
    <property type="entry name" value="MeTrfase_capping"/>
</dbReference>
<dbReference type="Gene3D" id="3.40.50.150">
    <property type="entry name" value="Vaccinia Virus protein VP39"/>
    <property type="match status" value="1"/>
</dbReference>
<dbReference type="Proteomes" id="UP001179952">
    <property type="component" value="Unassembled WGS sequence"/>
</dbReference>
<dbReference type="Gene3D" id="1.10.1200.270">
    <property type="entry name" value="Methyltransferase, alpha-helical capping domain"/>
    <property type="match status" value="1"/>
</dbReference>
<keyword evidence="1" id="KW-0479">Metal-binding</keyword>
<evidence type="ECO:0000256" key="1">
    <source>
        <dbReference type="ARBA" id="ARBA00022723"/>
    </source>
</evidence>
<sequence length="364" mass="40986">MEVQGVRMKEGEDETSYAKNSLMQKNIILASRKMVKQAILDLYCTTFPEKLNIVDLGCSTGPNALLAISEIMDIVDQKRHELGYNPVQFQCFLNDLLWNDFNTVFKALPGFHKKRLEKDPKGSPSFVVGVPGSFYGRLFPDKSLDFIVSSSSLHWLSQVPCGLESGVKNHLNRGKISISKTSSSRVFSCYSEQFQRDFSAFITSRSKEIVIGGRMVLSLFGRKAANPTEEENCYPLDCLANALMDMASEGLVEEERIDSYNIPFYAPWSGEVMNVIHEDGTFAVDRLEIVEVEVVTIKSGCDDVMKGHQWAKNLRAVMEPMLADHFGREIMDDLFCRAGNHFNEFFSRRNPKGTCIVVSLVRKG</sequence>
<dbReference type="GO" id="GO:0046872">
    <property type="term" value="F:metal ion binding"/>
    <property type="evidence" value="ECO:0007669"/>
    <property type="project" value="UniProtKB-KW"/>
</dbReference>
<name>A0AAV9BK16_ACOGR</name>
<proteinExistence type="predicted"/>
<dbReference type="InterPro" id="IPR029063">
    <property type="entry name" value="SAM-dependent_MTases_sf"/>
</dbReference>
<dbReference type="EMBL" id="JAUJYN010000003">
    <property type="protein sequence ID" value="KAK1276654.1"/>
    <property type="molecule type" value="Genomic_DNA"/>
</dbReference>
<dbReference type="PANTHER" id="PTHR31009">
    <property type="entry name" value="S-ADENOSYL-L-METHIONINE:CARBOXYL METHYLTRANSFERASE FAMILY PROTEIN"/>
    <property type="match status" value="1"/>
</dbReference>
<gene>
    <name evidence="3" type="ORF">QJS04_geneDACA010085</name>
</gene>
<evidence type="ECO:0000256" key="2">
    <source>
        <dbReference type="ARBA" id="ARBA00022842"/>
    </source>
</evidence>
<dbReference type="AlphaFoldDB" id="A0AAV9BK16"/>
<organism evidence="3 4">
    <name type="scientific">Acorus gramineus</name>
    <name type="common">Dwarf sweet flag</name>
    <dbReference type="NCBI Taxonomy" id="55184"/>
    <lineage>
        <taxon>Eukaryota</taxon>
        <taxon>Viridiplantae</taxon>
        <taxon>Streptophyta</taxon>
        <taxon>Embryophyta</taxon>
        <taxon>Tracheophyta</taxon>
        <taxon>Spermatophyta</taxon>
        <taxon>Magnoliopsida</taxon>
        <taxon>Liliopsida</taxon>
        <taxon>Acoraceae</taxon>
        <taxon>Acorus</taxon>
    </lineage>
</organism>
<dbReference type="SUPFAM" id="SSF53335">
    <property type="entry name" value="S-adenosyl-L-methionine-dependent methyltransferases"/>
    <property type="match status" value="1"/>
</dbReference>
<evidence type="ECO:0000313" key="3">
    <source>
        <dbReference type="EMBL" id="KAK1276654.1"/>
    </source>
</evidence>
<accession>A0AAV9BK16</accession>
<reference evidence="3" key="2">
    <citation type="submission" date="2023-06" db="EMBL/GenBank/DDBJ databases">
        <authorList>
            <person name="Ma L."/>
            <person name="Liu K.-W."/>
            <person name="Li Z."/>
            <person name="Hsiao Y.-Y."/>
            <person name="Qi Y."/>
            <person name="Fu T."/>
            <person name="Tang G."/>
            <person name="Zhang D."/>
            <person name="Sun W.-H."/>
            <person name="Liu D.-K."/>
            <person name="Li Y."/>
            <person name="Chen G.-Z."/>
            <person name="Liu X.-D."/>
            <person name="Liao X.-Y."/>
            <person name="Jiang Y.-T."/>
            <person name="Yu X."/>
            <person name="Hao Y."/>
            <person name="Huang J."/>
            <person name="Zhao X.-W."/>
            <person name="Ke S."/>
            <person name="Chen Y.-Y."/>
            <person name="Wu W.-L."/>
            <person name="Hsu J.-L."/>
            <person name="Lin Y.-F."/>
            <person name="Huang M.-D."/>
            <person name="Li C.-Y."/>
            <person name="Huang L."/>
            <person name="Wang Z.-W."/>
            <person name="Zhao X."/>
            <person name="Zhong W.-Y."/>
            <person name="Peng D.-H."/>
            <person name="Ahmad S."/>
            <person name="Lan S."/>
            <person name="Zhang J.-S."/>
            <person name="Tsai W.-C."/>
            <person name="Van De Peer Y."/>
            <person name="Liu Z.-J."/>
        </authorList>
    </citation>
    <scope>NUCLEOTIDE SEQUENCE</scope>
    <source>
        <strain evidence="3">SCP</strain>
        <tissue evidence="3">Leaves</tissue>
    </source>
</reference>
<comment type="caution">
    <text evidence="3">The sequence shown here is derived from an EMBL/GenBank/DDBJ whole genome shotgun (WGS) entry which is preliminary data.</text>
</comment>